<gene>
    <name evidence="2" type="ORF">PZE19_27240</name>
</gene>
<organism evidence="2 3">
    <name type="scientific">Paludisphaera mucosa</name>
    <dbReference type="NCBI Taxonomy" id="3030827"/>
    <lineage>
        <taxon>Bacteria</taxon>
        <taxon>Pseudomonadati</taxon>
        <taxon>Planctomycetota</taxon>
        <taxon>Planctomycetia</taxon>
        <taxon>Isosphaerales</taxon>
        <taxon>Isosphaeraceae</taxon>
        <taxon>Paludisphaera</taxon>
    </lineage>
</organism>
<keyword evidence="3" id="KW-1185">Reference proteome</keyword>
<protein>
    <submittedName>
        <fullName evidence="2">AAA family ATPase</fullName>
    </submittedName>
</protein>
<accession>A0ABT6FIU8</accession>
<dbReference type="InterPro" id="IPR027417">
    <property type="entry name" value="P-loop_NTPase"/>
</dbReference>
<dbReference type="SUPFAM" id="SSF52540">
    <property type="entry name" value="P-loop containing nucleoside triphosphate hydrolases"/>
    <property type="match status" value="2"/>
</dbReference>
<dbReference type="Proteomes" id="UP001216907">
    <property type="component" value="Unassembled WGS sequence"/>
</dbReference>
<name>A0ABT6FIU8_9BACT</name>
<evidence type="ECO:0000259" key="1">
    <source>
        <dbReference type="SMART" id="SM00382"/>
    </source>
</evidence>
<sequence length="603" mass="66946">MTTDFDRRVAGFCSPTAPDPFHAVASATDVWRPDPFDVETIHGRVRAWFDRAVERARDVSGPSTGRLLLLLGESGSGKTHLMRAFRSRVHGAGRGYCAYMQMTSYTGDYARYALNNVIDSLDRPYFEGRDPESALRRLSDRLVDLLGDARREAVERLREGGLGQAAVDVIVAETADDLIRDERLARVDVYLIQALLYLQAGDPAIHARLVKYLRCEDLNDRDRRYLGDVDPNTYADAPSRMIARIGGLIHAVERAPLVICLDQLEDVFDLDQAAAKFRRAMATLCDLLSRVPSAIVVVSCLENFYDELKPMLTRSTRDRVENDPRPAVLETPCGPEDVRALIARRLESLFRSGGVDPDPDEPTAPVPEALVSALVGLRARDVLQECQAYRERCVEEGKMAVYPRDDAARAPRPGPTDEAQRALIEIEQAWNDFRSAQVEPVPTEEPELAQALTWALRDASDEAGDAPDAVRVQVDGRFVTFEGPRARFVAGLCNRAAQGGWLGKQIDELEGRAAALGWRAVAVRSTPFPPRHGKTQVAATLAEFESQRGRCVVVEDSAWRAIAAFAAFRDRRGAAPVFEAWRRRNRPLTGLDSLRTMLDQDAP</sequence>
<comment type="caution">
    <text evidence="2">The sequence shown here is derived from an EMBL/GenBank/DDBJ whole genome shotgun (WGS) entry which is preliminary data.</text>
</comment>
<evidence type="ECO:0000313" key="2">
    <source>
        <dbReference type="EMBL" id="MDG3007475.1"/>
    </source>
</evidence>
<proteinExistence type="predicted"/>
<dbReference type="Pfam" id="PF13191">
    <property type="entry name" value="AAA_16"/>
    <property type="match status" value="1"/>
</dbReference>
<feature type="domain" description="AAA+ ATPase" evidence="1">
    <location>
        <begin position="64"/>
        <end position="327"/>
    </location>
</feature>
<dbReference type="SMART" id="SM00382">
    <property type="entry name" value="AAA"/>
    <property type="match status" value="1"/>
</dbReference>
<evidence type="ECO:0000313" key="3">
    <source>
        <dbReference type="Proteomes" id="UP001216907"/>
    </source>
</evidence>
<dbReference type="InterPro" id="IPR003593">
    <property type="entry name" value="AAA+_ATPase"/>
</dbReference>
<dbReference type="Gene3D" id="3.40.50.300">
    <property type="entry name" value="P-loop containing nucleotide triphosphate hydrolases"/>
    <property type="match status" value="1"/>
</dbReference>
<reference evidence="2 3" key="1">
    <citation type="submission" date="2023-03" db="EMBL/GenBank/DDBJ databases">
        <title>Paludisphaera mucosa sp. nov. a novel planctomycete from northern fen.</title>
        <authorList>
            <person name="Ivanova A."/>
        </authorList>
    </citation>
    <scope>NUCLEOTIDE SEQUENCE [LARGE SCALE GENOMIC DNA]</scope>
    <source>
        <strain evidence="2 3">Pla2</strain>
    </source>
</reference>
<dbReference type="RefSeq" id="WP_277863754.1">
    <property type="nucleotide sequence ID" value="NZ_JARRAG010000002.1"/>
</dbReference>
<dbReference type="PROSITE" id="PS00675">
    <property type="entry name" value="SIGMA54_INTERACT_1"/>
    <property type="match status" value="1"/>
</dbReference>
<dbReference type="InterPro" id="IPR041664">
    <property type="entry name" value="AAA_16"/>
</dbReference>
<dbReference type="InterPro" id="IPR025662">
    <property type="entry name" value="Sigma_54_int_dom_ATP-bd_1"/>
</dbReference>
<dbReference type="EMBL" id="JARRAG010000002">
    <property type="protein sequence ID" value="MDG3007475.1"/>
    <property type="molecule type" value="Genomic_DNA"/>
</dbReference>